<evidence type="ECO:0000313" key="2">
    <source>
        <dbReference type="EMBL" id="TMO68506.1"/>
    </source>
</evidence>
<protein>
    <recommendedName>
        <fullName evidence="4">DUF3325 domain-containing protein</fullName>
    </recommendedName>
</protein>
<name>A0A5S3VAQ8_9GAMM</name>
<evidence type="ECO:0000256" key="1">
    <source>
        <dbReference type="SAM" id="Phobius"/>
    </source>
</evidence>
<sequence length="85" mass="9519">MIISLLVGLILCAVFLLYGSNKHQHLYAKPLPKYCKWLGLLFISSALYIATLQFSGVAVLLSWLMVSMLCLVILPSVIFFSKVKK</sequence>
<dbReference type="EMBL" id="PNBX01000036">
    <property type="protein sequence ID" value="TMO68506.1"/>
    <property type="molecule type" value="Genomic_DNA"/>
</dbReference>
<evidence type="ECO:0000313" key="3">
    <source>
        <dbReference type="Proteomes" id="UP000307217"/>
    </source>
</evidence>
<organism evidence="2 3">
    <name type="scientific">Pseudoalteromonas aurantia</name>
    <dbReference type="NCBI Taxonomy" id="43654"/>
    <lineage>
        <taxon>Bacteria</taxon>
        <taxon>Pseudomonadati</taxon>
        <taxon>Pseudomonadota</taxon>
        <taxon>Gammaproteobacteria</taxon>
        <taxon>Alteromonadales</taxon>
        <taxon>Pseudoalteromonadaceae</taxon>
        <taxon>Pseudoalteromonas</taxon>
    </lineage>
</organism>
<feature type="transmembrane region" description="Helical" evidence="1">
    <location>
        <begin position="46"/>
        <end position="79"/>
    </location>
</feature>
<reference evidence="3" key="2">
    <citation type="submission" date="2019-06" db="EMBL/GenBank/DDBJ databases">
        <title>Co-occurence of chitin degradation, pigmentation and bioactivity in marine Pseudoalteromonas.</title>
        <authorList>
            <person name="Sonnenschein E.C."/>
            <person name="Bech P.K."/>
        </authorList>
    </citation>
    <scope>NUCLEOTIDE SEQUENCE [LARGE SCALE GENOMIC DNA]</scope>
    <source>
        <strain evidence="3">S3790</strain>
    </source>
</reference>
<evidence type="ECO:0008006" key="4">
    <source>
        <dbReference type="Google" id="ProtNLM"/>
    </source>
</evidence>
<dbReference type="OrthoDB" id="6306748at2"/>
<keyword evidence="1" id="KW-1133">Transmembrane helix</keyword>
<comment type="caution">
    <text evidence="2">The sequence shown here is derived from an EMBL/GenBank/DDBJ whole genome shotgun (WGS) entry which is preliminary data.</text>
</comment>
<proteinExistence type="predicted"/>
<dbReference type="AlphaFoldDB" id="A0A5S3VAQ8"/>
<gene>
    <name evidence="2" type="ORF">CWC19_09525</name>
</gene>
<reference evidence="2 3" key="1">
    <citation type="submission" date="2018-01" db="EMBL/GenBank/DDBJ databases">
        <authorList>
            <person name="Paulsen S."/>
            <person name="Gram L.K."/>
        </authorList>
    </citation>
    <scope>NUCLEOTIDE SEQUENCE [LARGE SCALE GENOMIC DNA]</scope>
    <source>
        <strain evidence="2 3">S3790</strain>
    </source>
</reference>
<dbReference type="Proteomes" id="UP000307217">
    <property type="component" value="Unassembled WGS sequence"/>
</dbReference>
<dbReference type="RefSeq" id="WP_138591660.1">
    <property type="nucleotide sequence ID" value="NZ_PNBX01000036.1"/>
</dbReference>
<keyword evidence="1" id="KW-0472">Membrane</keyword>
<keyword evidence="1" id="KW-0812">Transmembrane</keyword>
<accession>A0A5S3VAQ8</accession>